<name>A0ABY5RR49_9HYPH</name>
<dbReference type="PANTHER" id="PTHR41252">
    <property type="entry name" value="BLR2505 PROTEIN"/>
    <property type="match status" value="1"/>
</dbReference>
<dbReference type="Pfam" id="PF12680">
    <property type="entry name" value="SnoaL_2"/>
    <property type="match status" value="1"/>
</dbReference>
<accession>A0ABY5RR49</accession>
<protein>
    <submittedName>
        <fullName evidence="2">Nuclear transport factor 2 family protein</fullName>
    </submittedName>
</protein>
<evidence type="ECO:0000313" key="3">
    <source>
        <dbReference type="Proteomes" id="UP001017257"/>
    </source>
</evidence>
<dbReference type="RefSeq" id="WP_173945201.1">
    <property type="nucleotide sequence ID" value="NZ_CP102845.1"/>
</dbReference>
<sequence>MAAPNDHVSLLRQAYARWVETSGRDCECWMNIIADDVTLGSLAEGSPQVPFTARRTSKAGVRAYLEDLMRDWEMISHAMDEFIAQNDRVAVVGRVVWRHKGTGKVADTRKVDIWRFHNGKAVDFEEYYDTAGLIAAATS</sequence>
<dbReference type="Proteomes" id="UP001017257">
    <property type="component" value="Chromosome"/>
</dbReference>
<dbReference type="InterPro" id="IPR037401">
    <property type="entry name" value="SnoaL-like"/>
</dbReference>
<dbReference type="SUPFAM" id="SSF54427">
    <property type="entry name" value="NTF2-like"/>
    <property type="match status" value="1"/>
</dbReference>
<keyword evidence="3" id="KW-1185">Reference proteome</keyword>
<dbReference type="InterPro" id="IPR032710">
    <property type="entry name" value="NTF2-like_dom_sf"/>
</dbReference>
<proteinExistence type="predicted"/>
<organism evidence="2 3">
    <name type="scientific">Microvirga terrae</name>
    <dbReference type="NCBI Taxonomy" id="2740529"/>
    <lineage>
        <taxon>Bacteria</taxon>
        <taxon>Pseudomonadati</taxon>
        <taxon>Pseudomonadota</taxon>
        <taxon>Alphaproteobacteria</taxon>
        <taxon>Hyphomicrobiales</taxon>
        <taxon>Methylobacteriaceae</taxon>
        <taxon>Microvirga</taxon>
    </lineage>
</organism>
<evidence type="ECO:0000259" key="1">
    <source>
        <dbReference type="Pfam" id="PF12680"/>
    </source>
</evidence>
<dbReference type="Gene3D" id="3.10.450.50">
    <property type="match status" value="1"/>
</dbReference>
<gene>
    <name evidence="2" type="ORF">HPT29_024170</name>
</gene>
<feature type="domain" description="SnoaL-like" evidence="1">
    <location>
        <begin position="23"/>
        <end position="123"/>
    </location>
</feature>
<dbReference type="EMBL" id="CP102845">
    <property type="protein sequence ID" value="UVF19478.1"/>
    <property type="molecule type" value="Genomic_DNA"/>
</dbReference>
<evidence type="ECO:0000313" key="2">
    <source>
        <dbReference type="EMBL" id="UVF19478.1"/>
    </source>
</evidence>
<reference evidence="2" key="1">
    <citation type="submission" date="2022-08" db="EMBL/GenBank/DDBJ databases">
        <title>Microvirga terrae sp. nov., isolated from soil.</title>
        <authorList>
            <person name="Kim K.H."/>
            <person name="Seo Y.L."/>
            <person name="Kim J.M."/>
            <person name="Lee J.K."/>
            <person name="Han D.M."/>
            <person name="Jeon C.O."/>
        </authorList>
    </citation>
    <scope>NUCLEOTIDE SEQUENCE</scope>
    <source>
        <strain evidence="2">R24</strain>
    </source>
</reference>
<dbReference type="PANTHER" id="PTHR41252:SF1">
    <property type="entry name" value="BLR2505 PROTEIN"/>
    <property type="match status" value="1"/>
</dbReference>